<dbReference type="AlphaFoldDB" id="A0AAU7BTF0"/>
<sequence>MDISIRAFKKQDWNSVSRIYAEGIATGIATFETEVPTFDVWDEKFIKKTRLIAEANNDVLGFAVLSQVSKRKVYSGVAEVTLYVAEKERGKGIGKLLLNALIEESEKENFWTLQAGIFSSNKASIELHEKCGFRVVGIREKIGKRDGKWHDNHFLERRSKLNN</sequence>
<dbReference type="GO" id="GO:0016747">
    <property type="term" value="F:acyltransferase activity, transferring groups other than amino-acyl groups"/>
    <property type="evidence" value="ECO:0007669"/>
    <property type="project" value="InterPro"/>
</dbReference>
<evidence type="ECO:0000256" key="1">
    <source>
        <dbReference type="ARBA" id="ARBA00022679"/>
    </source>
</evidence>
<accession>A0AAU7BTF0</accession>
<dbReference type="Pfam" id="PF13420">
    <property type="entry name" value="Acetyltransf_4"/>
    <property type="match status" value="1"/>
</dbReference>
<dbReference type="PANTHER" id="PTHR43072">
    <property type="entry name" value="N-ACETYLTRANSFERASE"/>
    <property type="match status" value="1"/>
</dbReference>
<evidence type="ECO:0000259" key="3">
    <source>
        <dbReference type="PROSITE" id="PS51186"/>
    </source>
</evidence>
<protein>
    <submittedName>
        <fullName evidence="4">N-acetyltransferase family protein</fullName>
    </submittedName>
</protein>
<organism evidence="4">
    <name type="scientific">Pontimicrobium sp. SW4</name>
    <dbReference type="NCBI Taxonomy" id="3153519"/>
    <lineage>
        <taxon>Bacteria</taxon>
        <taxon>Pseudomonadati</taxon>
        <taxon>Bacteroidota</taxon>
        <taxon>Flavobacteriia</taxon>
        <taxon>Flavobacteriales</taxon>
        <taxon>Flavobacteriaceae</taxon>
        <taxon>Pontimicrobium</taxon>
    </lineage>
</organism>
<dbReference type="CDD" id="cd04301">
    <property type="entry name" value="NAT_SF"/>
    <property type="match status" value="1"/>
</dbReference>
<dbReference type="RefSeq" id="WP_347924231.1">
    <property type="nucleotide sequence ID" value="NZ_CP157199.1"/>
</dbReference>
<dbReference type="EMBL" id="CP157199">
    <property type="protein sequence ID" value="XBG61585.1"/>
    <property type="molecule type" value="Genomic_DNA"/>
</dbReference>
<evidence type="ECO:0000256" key="2">
    <source>
        <dbReference type="ARBA" id="ARBA00023315"/>
    </source>
</evidence>
<dbReference type="InterPro" id="IPR016181">
    <property type="entry name" value="Acyl_CoA_acyltransferase"/>
</dbReference>
<evidence type="ECO:0000313" key="4">
    <source>
        <dbReference type="EMBL" id="XBG61585.1"/>
    </source>
</evidence>
<gene>
    <name evidence="4" type="ORF">ABGB03_01450</name>
</gene>
<keyword evidence="1" id="KW-0808">Transferase</keyword>
<dbReference type="PANTHER" id="PTHR43072:SF23">
    <property type="entry name" value="UPF0039 PROTEIN C11D3.02C"/>
    <property type="match status" value="1"/>
</dbReference>
<reference evidence="4" key="1">
    <citation type="submission" date="2024-05" db="EMBL/GenBank/DDBJ databases">
        <title>Pontimicrobium maritimus sp. nov., isolated form sea water.</title>
        <authorList>
            <person name="Muhammad N."/>
            <person name="Vuong T.Q."/>
            <person name="Han H.L."/>
            <person name="Kim S.-G."/>
        </authorList>
    </citation>
    <scope>NUCLEOTIDE SEQUENCE</scope>
    <source>
        <strain evidence="4">SW4</strain>
    </source>
</reference>
<keyword evidence="2" id="KW-0012">Acyltransferase</keyword>
<proteinExistence type="predicted"/>
<dbReference type="InterPro" id="IPR000182">
    <property type="entry name" value="GNAT_dom"/>
</dbReference>
<dbReference type="SUPFAM" id="SSF55729">
    <property type="entry name" value="Acyl-CoA N-acyltransferases (Nat)"/>
    <property type="match status" value="1"/>
</dbReference>
<feature type="domain" description="N-acetyltransferase" evidence="3">
    <location>
        <begin position="3"/>
        <end position="156"/>
    </location>
</feature>
<dbReference type="Gene3D" id="3.40.630.30">
    <property type="match status" value="1"/>
</dbReference>
<dbReference type="PROSITE" id="PS51186">
    <property type="entry name" value="GNAT"/>
    <property type="match status" value="1"/>
</dbReference>
<name>A0AAU7BTF0_9FLAO</name>